<dbReference type="EMBL" id="VLTJ01000016">
    <property type="protein sequence ID" value="TSH96457.1"/>
    <property type="molecule type" value="Genomic_DNA"/>
</dbReference>
<dbReference type="OrthoDB" id="8962596at2"/>
<dbReference type="InterPro" id="IPR016181">
    <property type="entry name" value="Acyl_CoA_acyltransferase"/>
</dbReference>
<name>A0A556AU43_9BURK</name>
<gene>
    <name evidence="1" type="ORF">FOZ76_09280</name>
</gene>
<protein>
    <submittedName>
        <fullName evidence="1">GNAT family N-acetyltransferase</fullName>
    </submittedName>
</protein>
<keyword evidence="1" id="KW-0808">Transferase</keyword>
<dbReference type="Gene3D" id="3.40.630.30">
    <property type="match status" value="1"/>
</dbReference>
<keyword evidence="2" id="KW-1185">Reference proteome</keyword>
<dbReference type="SUPFAM" id="SSF55729">
    <property type="entry name" value="Acyl-CoA N-acyltransferases (Nat)"/>
    <property type="match status" value="1"/>
</dbReference>
<evidence type="ECO:0000313" key="1">
    <source>
        <dbReference type="EMBL" id="TSH96457.1"/>
    </source>
</evidence>
<organism evidence="1 2">
    <name type="scientific">Verticiella sediminum</name>
    <dbReference type="NCBI Taxonomy" id="1247510"/>
    <lineage>
        <taxon>Bacteria</taxon>
        <taxon>Pseudomonadati</taxon>
        <taxon>Pseudomonadota</taxon>
        <taxon>Betaproteobacteria</taxon>
        <taxon>Burkholderiales</taxon>
        <taxon>Alcaligenaceae</taxon>
        <taxon>Verticiella</taxon>
    </lineage>
</organism>
<proteinExistence type="predicted"/>
<sequence>MSFCLHAAGLARPWPPPLELRLDVQLPEDELAHDLAALQRRLLTPGDPLHGLPGFRLNRSYRVRHREADGESFLYVQHRPSGELAGCIVFNRLIELDRRADRLLRSPHARVLPAHRRQGITRQIYRHALDHGMCFLSGARQSPAAHALWLSLARGYPHGYVAVRNKRLAWLGTQVTRAVRDDLHTRTLLLGAGWSLPRFAEAVRMR</sequence>
<dbReference type="AlphaFoldDB" id="A0A556AU43"/>
<evidence type="ECO:0000313" key="2">
    <source>
        <dbReference type="Proteomes" id="UP000318405"/>
    </source>
</evidence>
<accession>A0A556AU43</accession>
<dbReference type="GO" id="GO:0016740">
    <property type="term" value="F:transferase activity"/>
    <property type="evidence" value="ECO:0007669"/>
    <property type="project" value="UniProtKB-KW"/>
</dbReference>
<dbReference type="Proteomes" id="UP000318405">
    <property type="component" value="Unassembled WGS sequence"/>
</dbReference>
<reference evidence="1 2" key="1">
    <citation type="submission" date="2019-07" db="EMBL/GenBank/DDBJ databases">
        <title>Qingshengfaniella alkalisoli gen. nov., sp. nov., isolated from saline soil.</title>
        <authorList>
            <person name="Xu L."/>
            <person name="Huang X.-X."/>
            <person name="Sun J.-Q."/>
        </authorList>
    </citation>
    <scope>NUCLEOTIDE SEQUENCE [LARGE SCALE GENOMIC DNA]</scope>
    <source>
        <strain evidence="1 2">DSM 27279</strain>
    </source>
</reference>
<comment type="caution">
    <text evidence="1">The sequence shown here is derived from an EMBL/GenBank/DDBJ whole genome shotgun (WGS) entry which is preliminary data.</text>
</comment>